<keyword evidence="5" id="KW-1185">Reference proteome</keyword>
<keyword evidence="2" id="KW-0012">Acyltransferase</keyword>
<evidence type="ECO:0000313" key="5">
    <source>
        <dbReference type="Proteomes" id="UP000035721"/>
    </source>
</evidence>
<evidence type="ECO:0000256" key="2">
    <source>
        <dbReference type="ARBA" id="ARBA00023315"/>
    </source>
</evidence>
<dbReference type="Gene3D" id="3.40.630.30">
    <property type="match status" value="1"/>
</dbReference>
<evidence type="ECO:0000259" key="3">
    <source>
        <dbReference type="PROSITE" id="PS51186"/>
    </source>
</evidence>
<name>A0A077LU23_9MICO</name>
<dbReference type="CDD" id="cd04301">
    <property type="entry name" value="NAT_SF"/>
    <property type="match status" value="1"/>
</dbReference>
<organism evidence="4 5">
    <name type="scientific">Nostocoides japonicum T1-X7</name>
    <dbReference type="NCBI Taxonomy" id="1194083"/>
    <lineage>
        <taxon>Bacteria</taxon>
        <taxon>Bacillati</taxon>
        <taxon>Actinomycetota</taxon>
        <taxon>Actinomycetes</taxon>
        <taxon>Micrococcales</taxon>
        <taxon>Intrasporangiaceae</taxon>
        <taxon>Nostocoides</taxon>
    </lineage>
</organism>
<protein>
    <submittedName>
        <fullName evidence="4">Putative acetyltransferase</fullName>
    </submittedName>
</protein>
<gene>
    <name evidence="4" type="ORF">BN12_170034</name>
</gene>
<dbReference type="InterPro" id="IPR000182">
    <property type="entry name" value="GNAT_dom"/>
</dbReference>
<dbReference type="Proteomes" id="UP000035721">
    <property type="component" value="Unassembled WGS sequence"/>
</dbReference>
<dbReference type="EMBL" id="CAJB01000079">
    <property type="protein sequence ID" value="CCH77183.1"/>
    <property type="molecule type" value="Genomic_DNA"/>
</dbReference>
<dbReference type="SUPFAM" id="SSF55729">
    <property type="entry name" value="Acyl-CoA N-acyltransferases (Nat)"/>
    <property type="match status" value="1"/>
</dbReference>
<dbReference type="STRING" id="1194083.BN12_170034"/>
<accession>A0A077LU23</accession>
<feature type="domain" description="N-acetyltransferase" evidence="3">
    <location>
        <begin position="7"/>
        <end position="155"/>
    </location>
</feature>
<dbReference type="PROSITE" id="PS51186">
    <property type="entry name" value="GNAT"/>
    <property type="match status" value="1"/>
</dbReference>
<proteinExistence type="predicted"/>
<dbReference type="PANTHER" id="PTHR43877">
    <property type="entry name" value="AMINOALKYLPHOSPHONATE N-ACETYLTRANSFERASE-RELATED-RELATED"/>
    <property type="match status" value="1"/>
</dbReference>
<evidence type="ECO:0000313" key="4">
    <source>
        <dbReference type="EMBL" id="CCH77183.1"/>
    </source>
</evidence>
<dbReference type="PANTHER" id="PTHR43877:SF1">
    <property type="entry name" value="ACETYLTRANSFERASE"/>
    <property type="match status" value="1"/>
</dbReference>
<dbReference type="InterPro" id="IPR016181">
    <property type="entry name" value="Acyl_CoA_acyltransferase"/>
</dbReference>
<dbReference type="Pfam" id="PF00583">
    <property type="entry name" value="Acetyltransf_1"/>
    <property type="match status" value="1"/>
</dbReference>
<dbReference type="OrthoDB" id="1706016at2"/>
<comment type="caution">
    <text evidence="4">The sequence shown here is derived from an EMBL/GenBank/DDBJ whole genome shotgun (WGS) entry which is preliminary data.</text>
</comment>
<dbReference type="AlphaFoldDB" id="A0A077LU23"/>
<keyword evidence="1 4" id="KW-0808">Transferase</keyword>
<dbReference type="InterPro" id="IPR050832">
    <property type="entry name" value="Bact_Acetyltransf"/>
</dbReference>
<reference evidence="4 5" key="1">
    <citation type="journal article" date="2013" name="ISME J.">
        <title>A metabolic model for members of the genus Tetrasphaera involved in enhanced biological phosphorus removal.</title>
        <authorList>
            <person name="Kristiansen R."/>
            <person name="Nguyen H.T.T."/>
            <person name="Saunders A.M."/>
            <person name="Nielsen J.L."/>
            <person name="Wimmer R."/>
            <person name="Le V.Q."/>
            <person name="McIlroy S.J."/>
            <person name="Petrovski S."/>
            <person name="Seviour R.J."/>
            <person name="Calteau A."/>
            <person name="Nielsen K.L."/>
            <person name="Nielsen P.H."/>
        </authorList>
    </citation>
    <scope>NUCLEOTIDE SEQUENCE [LARGE SCALE GENOMIC DNA]</scope>
    <source>
        <strain evidence="4 5">T1-X7</strain>
    </source>
</reference>
<dbReference type="GO" id="GO:0016747">
    <property type="term" value="F:acyltransferase activity, transferring groups other than amino-acyl groups"/>
    <property type="evidence" value="ECO:0007669"/>
    <property type="project" value="InterPro"/>
</dbReference>
<sequence>MISPTGPISRDAGPADIDQLLLLWGLLFGETAEVQAPWRGHARRWFQDVAESADSACVPVIAIGGTVVACAVGTLQSGVPNPLCPRGRAVHLANVVTLPEHRRCGHGSALVDRVVRWARSIDADRVDLSATAEGQSIYARAGFTPTTAPRMKLIL</sequence>
<evidence type="ECO:0000256" key="1">
    <source>
        <dbReference type="ARBA" id="ARBA00022679"/>
    </source>
</evidence>